<dbReference type="EC" id="5.6.2.4" evidence="9"/>
<dbReference type="Gene3D" id="3.40.50.300">
    <property type="entry name" value="P-loop containing nucleotide triphosphate hydrolases"/>
    <property type="match status" value="2"/>
</dbReference>
<dbReference type="PROSITE" id="PS51217">
    <property type="entry name" value="UVRD_HELICASE_CTER"/>
    <property type="match status" value="1"/>
</dbReference>
<organism evidence="14 15">
    <name type="scientific">Paenibacillus turicensis</name>
    <dbReference type="NCBI Taxonomy" id="160487"/>
    <lineage>
        <taxon>Bacteria</taxon>
        <taxon>Bacillati</taxon>
        <taxon>Bacillota</taxon>
        <taxon>Bacilli</taxon>
        <taxon>Bacillales</taxon>
        <taxon>Paenibacillaceae</taxon>
        <taxon>Paenibacillus</taxon>
    </lineage>
</organism>
<dbReference type="Gene3D" id="1.10.10.160">
    <property type="match status" value="1"/>
</dbReference>
<dbReference type="InterPro" id="IPR000212">
    <property type="entry name" value="DNA_helicase_UvrD/REP"/>
</dbReference>
<dbReference type="PANTHER" id="PTHR11070:SF2">
    <property type="entry name" value="ATP-DEPENDENT DNA HELICASE SRS2"/>
    <property type="match status" value="1"/>
</dbReference>
<evidence type="ECO:0000313" key="15">
    <source>
        <dbReference type="Proteomes" id="UP001519272"/>
    </source>
</evidence>
<keyword evidence="5 11" id="KW-0067">ATP-binding</keyword>
<gene>
    <name evidence="14" type="ORF">J2Z32_002199</name>
</gene>
<evidence type="ECO:0000256" key="9">
    <source>
        <dbReference type="ARBA" id="ARBA00034808"/>
    </source>
</evidence>
<keyword evidence="15" id="KW-1185">Reference proteome</keyword>
<dbReference type="Pfam" id="PF00580">
    <property type="entry name" value="UvrD-helicase"/>
    <property type="match status" value="1"/>
</dbReference>
<dbReference type="InterPro" id="IPR014017">
    <property type="entry name" value="DNA_helicase_UvrD-like_C"/>
</dbReference>
<evidence type="ECO:0000256" key="4">
    <source>
        <dbReference type="ARBA" id="ARBA00022806"/>
    </source>
</evidence>
<evidence type="ECO:0000313" key="14">
    <source>
        <dbReference type="EMBL" id="MBP1905569.1"/>
    </source>
</evidence>
<dbReference type="PROSITE" id="PS51198">
    <property type="entry name" value="UVRD_HELICASE_ATP_BIND"/>
    <property type="match status" value="1"/>
</dbReference>
<feature type="binding site" evidence="11">
    <location>
        <begin position="53"/>
        <end position="60"/>
    </location>
    <ligand>
        <name>ATP</name>
        <dbReference type="ChEBI" id="CHEBI:30616"/>
    </ligand>
</feature>
<sequence>MVKQLKGFIYSMNVPTITKAQQLLVLEHEAGVALNEVQRQAVLHTEGPMLLLATPGSGKTMTLIMKIGFLIEACHIPANRIKAITFSRAAATHMQERFQRFFPTLPTASFSTIHSLAYEIVRDYLYEQRKAYTLIEGRMDEKEYSHAPNKLMILRQLYFEMTEENLTEDQMEELTTFISYVKNKMLPMSQWATVKCNIPHAFEVMKAYEHYKQEQHSTLLLDYDDMLVVAYNALEENPVLLHKYQVRHDYVLTDESQDTSLLQYAIIEQLVKEHHNLCVVGDDDQSIYSWRGAEPSYLLQFKKKFPDCNVLFMEQNYRSTSTIVQAANVFIKRNKERYDKSMFTHNEVGEQIVLKTCQDAYHQLNYLIEEIQQYSANGDYAEVAVLYRNHNSSILLMNQFERAGIPFYAKDGDFKFFSHWVVSDILNLMRMTFTDKRVDIFEQIYMKINGYLTKAQMKQLTLLNQGESVFETLLSKMELKDYQRKQLEEVRDVLTQMKDMPPVHAIAVIRERLGYEKAILRMSERLGFNAENLIGILDTLAEIAEPLDTMVAFANRLKELELLMKQSRFHPHAGAVTFSTFHSAKGLEFERVYMIDLIDGVIPSAHDTGKKGSGISTIEEAARLFYVGMTRAKSHLELISYTTKENRKIAESIFMTSVKQYCTQHGGGEIRPAVDTQGLIHHREELALGTHVNHREFGMGTLISIDHDYIKVNFGTVQKTLSLALCLELGLLEKM</sequence>
<evidence type="ECO:0000256" key="1">
    <source>
        <dbReference type="ARBA" id="ARBA00009922"/>
    </source>
</evidence>
<dbReference type="InterPro" id="IPR027417">
    <property type="entry name" value="P-loop_NTPase"/>
</dbReference>
<feature type="domain" description="UvrD-like helicase C-terminal" evidence="13">
    <location>
        <begin position="321"/>
        <end position="586"/>
    </location>
</feature>
<evidence type="ECO:0000256" key="5">
    <source>
        <dbReference type="ARBA" id="ARBA00022840"/>
    </source>
</evidence>
<evidence type="ECO:0000256" key="11">
    <source>
        <dbReference type="PROSITE-ProRule" id="PRU00560"/>
    </source>
</evidence>
<dbReference type="Proteomes" id="UP001519272">
    <property type="component" value="Unassembled WGS sequence"/>
</dbReference>
<dbReference type="InterPro" id="IPR013986">
    <property type="entry name" value="DExx_box_DNA_helicase_dom_sf"/>
</dbReference>
<protein>
    <recommendedName>
        <fullName evidence="9">DNA 3'-5' helicase</fullName>
        <ecNumber evidence="9">5.6.2.4</ecNumber>
    </recommendedName>
</protein>
<evidence type="ECO:0000256" key="6">
    <source>
        <dbReference type="ARBA" id="ARBA00023125"/>
    </source>
</evidence>
<keyword evidence="4 11" id="KW-0347">Helicase</keyword>
<comment type="similarity">
    <text evidence="1">Belongs to the helicase family. UvrD subfamily.</text>
</comment>
<evidence type="ECO:0000259" key="13">
    <source>
        <dbReference type="PROSITE" id="PS51217"/>
    </source>
</evidence>
<keyword evidence="3 11" id="KW-0378">Hydrolase</keyword>
<evidence type="ECO:0000256" key="10">
    <source>
        <dbReference type="ARBA" id="ARBA00048988"/>
    </source>
</evidence>
<comment type="catalytic activity">
    <reaction evidence="8">
        <text>Couples ATP hydrolysis with the unwinding of duplex DNA by translocating in the 3'-5' direction.</text>
        <dbReference type="EC" id="5.6.2.4"/>
    </reaction>
</comment>
<dbReference type="Gene3D" id="1.10.486.10">
    <property type="entry name" value="PCRA, domain 4"/>
    <property type="match status" value="1"/>
</dbReference>
<keyword evidence="2 11" id="KW-0547">Nucleotide-binding</keyword>
<dbReference type="EMBL" id="JAGGKG010000009">
    <property type="protein sequence ID" value="MBP1905569.1"/>
    <property type="molecule type" value="Genomic_DNA"/>
</dbReference>
<dbReference type="GO" id="GO:0016787">
    <property type="term" value="F:hydrolase activity"/>
    <property type="evidence" value="ECO:0007669"/>
    <property type="project" value="UniProtKB-KW"/>
</dbReference>
<feature type="domain" description="UvrD-like helicase ATP-binding" evidence="12">
    <location>
        <begin position="32"/>
        <end position="320"/>
    </location>
</feature>
<comment type="catalytic activity">
    <reaction evidence="10">
        <text>ATP + H2O = ADP + phosphate + H(+)</text>
        <dbReference type="Rhea" id="RHEA:13065"/>
        <dbReference type="ChEBI" id="CHEBI:15377"/>
        <dbReference type="ChEBI" id="CHEBI:15378"/>
        <dbReference type="ChEBI" id="CHEBI:30616"/>
        <dbReference type="ChEBI" id="CHEBI:43474"/>
        <dbReference type="ChEBI" id="CHEBI:456216"/>
        <dbReference type="EC" id="5.6.2.4"/>
    </reaction>
</comment>
<keyword evidence="6" id="KW-0238">DNA-binding</keyword>
<dbReference type="GO" id="GO:0003678">
    <property type="term" value="F:DNA helicase activity"/>
    <property type="evidence" value="ECO:0007669"/>
    <property type="project" value="UniProtKB-EC"/>
</dbReference>
<keyword evidence="7" id="KW-0413">Isomerase</keyword>
<name>A0ABS4FSL2_9BACL</name>
<dbReference type="InterPro" id="IPR014016">
    <property type="entry name" value="UvrD-like_ATP-bd"/>
</dbReference>
<evidence type="ECO:0000256" key="7">
    <source>
        <dbReference type="ARBA" id="ARBA00023235"/>
    </source>
</evidence>
<evidence type="ECO:0000256" key="3">
    <source>
        <dbReference type="ARBA" id="ARBA00022801"/>
    </source>
</evidence>
<dbReference type="Pfam" id="PF13361">
    <property type="entry name" value="UvrD_C"/>
    <property type="match status" value="1"/>
</dbReference>
<proteinExistence type="inferred from homology"/>
<evidence type="ECO:0000256" key="2">
    <source>
        <dbReference type="ARBA" id="ARBA00022741"/>
    </source>
</evidence>
<accession>A0ABS4FSL2</accession>
<comment type="caution">
    <text evidence="14">The sequence shown here is derived from an EMBL/GenBank/DDBJ whole genome shotgun (WGS) entry which is preliminary data.</text>
</comment>
<evidence type="ECO:0000259" key="12">
    <source>
        <dbReference type="PROSITE" id="PS51198"/>
    </source>
</evidence>
<dbReference type="SUPFAM" id="SSF52540">
    <property type="entry name" value="P-loop containing nucleoside triphosphate hydrolases"/>
    <property type="match status" value="1"/>
</dbReference>
<dbReference type="PANTHER" id="PTHR11070">
    <property type="entry name" value="UVRD / RECB / PCRA DNA HELICASE FAMILY MEMBER"/>
    <property type="match status" value="1"/>
</dbReference>
<reference evidence="14 15" key="1">
    <citation type="submission" date="2021-03" db="EMBL/GenBank/DDBJ databases">
        <title>Genomic Encyclopedia of Type Strains, Phase IV (KMG-IV): sequencing the most valuable type-strain genomes for metagenomic binning, comparative biology and taxonomic classification.</title>
        <authorList>
            <person name="Goeker M."/>
        </authorList>
    </citation>
    <scope>NUCLEOTIDE SEQUENCE [LARGE SCALE GENOMIC DNA]</scope>
    <source>
        <strain evidence="14 15">DSM 14349</strain>
    </source>
</reference>
<dbReference type="CDD" id="cd17932">
    <property type="entry name" value="DEXQc_UvrD"/>
    <property type="match status" value="1"/>
</dbReference>
<evidence type="ECO:0000256" key="8">
    <source>
        <dbReference type="ARBA" id="ARBA00034617"/>
    </source>
</evidence>